<gene>
    <name evidence="1" type="ORF">F6J89_24480</name>
</gene>
<evidence type="ECO:0000313" key="1">
    <source>
        <dbReference type="EMBL" id="NER30685.1"/>
    </source>
</evidence>
<proteinExistence type="predicted"/>
<accession>A0A6B3NIH3</accession>
<reference evidence="1" key="1">
    <citation type="submission" date="2019-11" db="EMBL/GenBank/DDBJ databases">
        <title>Genomic insights into an expanded diversity of filamentous marine cyanobacteria reveals the extraordinary biosynthetic potential of Moorea and Okeania.</title>
        <authorList>
            <person name="Ferreira Leao T."/>
            <person name="Wang M."/>
            <person name="Moss N."/>
            <person name="Da Silva R."/>
            <person name="Sanders J."/>
            <person name="Nurk S."/>
            <person name="Gurevich A."/>
            <person name="Humphrey G."/>
            <person name="Reher R."/>
            <person name="Zhu Q."/>
            <person name="Belda-Ferre P."/>
            <person name="Glukhov E."/>
            <person name="Rex R."/>
            <person name="Dorrestein P.C."/>
            <person name="Knight R."/>
            <person name="Pevzner P."/>
            <person name="Gerwick W.H."/>
            <person name="Gerwick L."/>
        </authorList>
    </citation>
    <scope>NUCLEOTIDE SEQUENCE</scope>
    <source>
        <strain evidence="1">SIO1C4</strain>
    </source>
</reference>
<comment type="caution">
    <text evidence="1">The sequence shown here is derived from an EMBL/GenBank/DDBJ whole genome shotgun (WGS) entry which is preliminary data.</text>
</comment>
<dbReference type="EMBL" id="JAAHFQ010000619">
    <property type="protein sequence ID" value="NER30685.1"/>
    <property type="molecule type" value="Genomic_DNA"/>
</dbReference>
<sequence length="256" mass="26946">MALVTWTGSGDGLSWNDAANWDINAVPSVSDEVIINTNVNVTTDVDITVVSLNLAAGTLTGTGNTTWSGNFTVEENASVKFSGETQAFGSGTSFQGLGLVELESGIFNVDEDLTINTKFTNKSEVKVKAGKKLNLTGDSEISGSFEVDENASLELIGLTHTFAAGSDFLGLGTVDLVSGELNIEDEVSIKSKFKSKSKVKVKNKFKLEGDSEINGSFEVDENASLELIGLTHTFAAGSDFLGLGTVDLVSGELNIE</sequence>
<feature type="non-terminal residue" evidence="1">
    <location>
        <position position="256"/>
    </location>
</feature>
<protein>
    <submittedName>
        <fullName evidence="1">Uncharacterized protein</fullName>
    </submittedName>
</protein>
<dbReference type="AlphaFoldDB" id="A0A6B3NIH3"/>
<organism evidence="1">
    <name type="scientific">Symploca sp. SIO1C4</name>
    <dbReference type="NCBI Taxonomy" id="2607765"/>
    <lineage>
        <taxon>Bacteria</taxon>
        <taxon>Bacillati</taxon>
        <taxon>Cyanobacteriota</taxon>
        <taxon>Cyanophyceae</taxon>
        <taxon>Coleofasciculales</taxon>
        <taxon>Coleofasciculaceae</taxon>
        <taxon>Symploca</taxon>
    </lineage>
</organism>
<name>A0A6B3NIH3_9CYAN</name>